<reference evidence="2 3" key="1">
    <citation type="submission" date="2013-03" db="EMBL/GenBank/DDBJ databases">
        <title>The Genome Sequence of Cladophialophora yegresii CBS 114405.</title>
        <authorList>
            <consortium name="The Broad Institute Genomics Platform"/>
            <person name="Cuomo C."/>
            <person name="de Hoog S."/>
            <person name="Gorbushina A."/>
            <person name="Walker B."/>
            <person name="Young S.K."/>
            <person name="Zeng Q."/>
            <person name="Gargeya S."/>
            <person name="Fitzgerald M."/>
            <person name="Haas B."/>
            <person name="Abouelleil A."/>
            <person name="Allen A.W."/>
            <person name="Alvarado L."/>
            <person name="Arachchi H.M."/>
            <person name="Berlin A.M."/>
            <person name="Chapman S.B."/>
            <person name="Gainer-Dewar J."/>
            <person name="Goldberg J."/>
            <person name="Griggs A."/>
            <person name="Gujja S."/>
            <person name="Hansen M."/>
            <person name="Howarth C."/>
            <person name="Imamovic A."/>
            <person name="Ireland A."/>
            <person name="Larimer J."/>
            <person name="McCowan C."/>
            <person name="Murphy C."/>
            <person name="Pearson M."/>
            <person name="Poon T.W."/>
            <person name="Priest M."/>
            <person name="Roberts A."/>
            <person name="Saif S."/>
            <person name="Shea T."/>
            <person name="Sisk P."/>
            <person name="Sykes S."/>
            <person name="Wortman J."/>
            <person name="Nusbaum C."/>
            <person name="Birren B."/>
        </authorList>
    </citation>
    <scope>NUCLEOTIDE SEQUENCE [LARGE SCALE GENOMIC DNA]</scope>
    <source>
        <strain evidence="2 3">CBS 114405</strain>
    </source>
</reference>
<dbReference type="PANTHER" id="PTHR28527:SF1">
    <property type="entry name" value="SWI5-DEPENDENT RECOMBINATION DNA REPAIR PROTEIN 1"/>
    <property type="match status" value="1"/>
</dbReference>
<dbReference type="Gene3D" id="6.10.140.1020">
    <property type="match status" value="1"/>
</dbReference>
<sequence>MHPAKRRKLDQPQPFQNKPFRSPLRAVSKAHLQQTRGQSQDLGTSIGVIPQLTPLLNNTDCLNSSTDSHESISTLHVGSACVKPADLQKQCTALSIRLSQLRQSLEKADQALHIEESGQGTELKKLIVKWRAVAQEAADELFADARERIEGMGGVDAWRRQADQDSRHWNFDEKELLPQKHKQLASDSASTEDCLAIDENRLSEPEGDDDNSFTMDTMLHQMNIDLQAIGFDKHLEKWMD</sequence>
<dbReference type="EMBL" id="AMGW01000002">
    <property type="protein sequence ID" value="EXJ61993.1"/>
    <property type="molecule type" value="Genomic_DNA"/>
</dbReference>
<dbReference type="VEuPathDB" id="FungiDB:A1O7_02425"/>
<evidence type="ECO:0008006" key="4">
    <source>
        <dbReference type="Google" id="ProtNLM"/>
    </source>
</evidence>
<comment type="caution">
    <text evidence="2">The sequence shown here is derived from an EMBL/GenBank/DDBJ whole genome shotgun (WGS) entry which is preliminary data.</text>
</comment>
<dbReference type="PANTHER" id="PTHR28527">
    <property type="entry name" value="MATING-TYPE SWITCHING PROTEIN SWI2-RELATED"/>
    <property type="match status" value="1"/>
</dbReference>
<dbReference type="eggNOG" id="ENOG502SAMI">
    <property type="taxonomic scope" value="Eukaryota"/>
</dbReference>
<gene>
    <name evidence="2" type="ORF">A1O7_02425</name>
</gene>
<organism evidence="2 3">
    <name type="scientific">Cladophialophora yegresii CBS 114405</name>
    <dbReference type="NCBI Taxonomy" id="1182544"/>
    <lineage>
        <taxon>Eukaryota</taxon>
        <taxon>Fungi</taxon>
        <taxon>Dikarya</taxon>
        <taxon>Ascomycota</taxon>
        <taxon>Pezizomycotina</taxon>
        <taxon>Eurotiomycetes</taxon>
        <taxon>Chaetothyriomycetidae</taxon>
        <taxon>Chaetothyriales</taxon>
        <taxon>Herpotrichiellaceae</taxon>
        <taxon>Cladophialophora</taxon>
    </lineage>
</organism>
<dbReference type="STRING" id="1182544.W9W221"/>
<evidence type="ECO:0000313" key="2">
    <source>
        <dbReference type="EMBL" id="EXJ61993.1"/>
    </source>
</evidence>
<proteinExistence type="predicted"/>
<evidence type="ECO:0000313" key="3">
    <source>
        <dbReference type="Proteomes" id="UP000019473"/>
    </source>
</evidence>
<keyword evidence="3" id="KW-1185">Reference proteome</keyword>
<accession>W9W221</accession>
<dbReference type="RefSeq" id="XP_007754647.1">
    <property type="nucleotide sequence ID" value="XM_007756457.1"/>
</dbReference>
<name>W9W221_9EURO</name>
<dbReference type="GeneID" id="19177032"/>
<evidence type="ECO:0000256" key="1">
    <source>
        <dbReference type="SAM" id="MobiDB-lite"/>
    </source>
</evidence>
<dbReference type="OrthoDB" id="27934at2759"/>
<feature type="compositionally biased region" description="Polar residues" evidence="1">
    <location>
        <begin position="31"/>
        <end position="41"/>
    </location>
</feature>
<dbReference type="HOGENOM" id="CLU_045012_1_0_1"/>
<protein>
    <recommendedName>
        <fullName evidence="4">Swi5-dependent recombination DNA repair protein 1</fullName>
    </recommendedName>
</protein>
<dbReference type="AlphaFoldDB" id="W9W221"/>
<dbReference type="Proteomes" id="UP000019473">
    <property type="component" value="Unassembled WGS sequence"/>
</dbReference>
<dbReference type="GO" id="GO:0006310">
    <property type="term" value="P:DNA recombination"/>
    <property type="evidence" value="ECO:0007669"/>
    <property type="project" value="TreeGrafter"/>
</dbReference>
<feature type="region of interest" description="Disordered" evidence="1">
    <location>
        <begin position="1"/>
        <end position="41"/>
    </location>
</feature>